<reference evidence="5" key="1">
    <citation type="submission" date="2018-12" db="EMBL/GenBank/DDBJ databases">
        <title>A new species of lactobacillus.</title>
        <authorList>
            <person name="Jian Y."/>
            <person name="Xin L."/>
            <person name="Hong Z.J."/>
            <person name="Ming L.Z."/>
            <person name="Hong X.Z."/>
        </authorList>
    </citation>
    <scope>NUCLEOTIDE SEQUENCE [LARGE SCALE GENOMIC DNA]</scope>
    <source>
        <strain evidence="5">HSLZ-75</strain>
    </source>
</reference>
<keyword evidence="5" id="KW-1185">Reference proteome</keyword>
<comment type="function">
    <text evidence="2 3">Might take part in the signal recognition particle (SRP) pathway. This is inferred from the conservation of its genetic proximity to ftsY/ffh. May be a regulatory protein.</text>
</comment>
<name>A0A4P6ZMF0_9LACO</name>
<dbReference type="SUPFAM" id="SSF88659">
    <property type="entry name" value="Sigma3 and sigma4 domains of RNA polymerase sigma factors"/>
    <property type="match status" value="1"/>
</dbReference>
<dbReference type="InterPro" id="IPR013324">
    <property type="entry name" value="RNA_pol_sigma_r3/r4-like"/>
</dbReference>
<dbReference type="KEGG" id="lji:ELX58_05590"/>
<dbReference type="AlphaFoldDB" id="A0A4P6ZMF0"/>
<protein>
    <recommendedName>
        <fullName evidence="3">UPF0122 protein ELX58_05590</fullName>
    </recommendedName>
</protein>
<dbReference type="OrthoDB" id="6392at2"/>
<dbReference type="NCBIfam" id="NF001070">
    <property type="entry name" value="PRK00118.1-6"/>
    <property type="match status" value="1"/>
</dbReference>
<evidence type="ECO:0000313" key="4">
    <source>
        <dbReference type="EMBL" id="QBP18612.1"/>
    </source>
</evidence>
<dbReference type="GO" id="GO:0003677">
    <property type="term" value="F:DNA binding"/>
    <property type="evidence" value="ECO:0007669"/>
    <property type="project" value="UniProtKB-KW"/>
</dbReference>
<evidence type="ECO:0000313" key="5">
    <source>
        <dbReference type="Proteomes" id="UP000294321"/>
    </source>
</evidence>
<dbReference type="InterPro" id="IPR054831">
    <property type="entry name" value="UPF0122_fam_protein"/>
</dbReference>
<dbReference type="NCBIfam" id="NF045758">
    <property type="entry name" value="YlxM"/>
    <property type="match status" value="1"/>
</dbReference>
<dbReference type="Pfam" id="PF04297">
    <property type="entry name" value="UPF0122"/>
    <property type="match status" value="1"/>
</dbReference>
<dbReference type="PANTHER" id="PTHR40083">
    <property type="entry name" value="UPF0122 PROTEIN CBO2450/CLC_2298"/>
    <property type="match status" value="1"/>
</dbReference>
<evidence type="ECO:0000256" key="3">
    <source>
        <dbReference type="HAMAP-Rule" id="MF_00245"/>
    </source>
</evidence>
<keyword evidence="4" id="KW-0238">DNA-binding</keyword>
<dbReference type="InterPro" id="IPR007394">
    <property type="entry name" value="UPF0122"/>
</dbReference>
<accession>A0A4P6ZMF0</accession>
<comment type="similarity">
    <text evidence="1 3">Belongs to the UPF0122 family.</text>
</comment>
<dbReference type="Proteomes" id="UP000294321">
    <property type="component" value="Chromosome"/>
</dbReference>
<dbReference type="HAMAP" id="MF_00245">
    <property type="entry name" value="UPF0122"/>
    <property type="match status" value="1"/>
</dbReference>
<dbReference type="NCBIfam" id="NF001068">
    <property type="entry name" value="PRK00118.1-4"/>
    <property type="match status" value="1"/>
</dbReference>
<dbReference type="RefSeq" id="WP_133442170.1">
    <property type="nucleotide sequence ID" value="NZ_CP034726.1"/>
</dbReference>
<gene>
    <name evidence="4" type="ORF">ELX58_05590</name>
</gene>
<evidence type="ECO:0000256" key="2">
    <source>
        <dbReference type="ARBA" id="ARBA00024764"/>
    </source>
</evidence>
<dbReference type="PANTHER" id="PTHR40083:SF1">
    <property type="entry name" value="UPF0122 PROTEIN YLXM"/>
    <property type="match status" value="1"/>
</dbReference>
<proteinExistence type="inferred from homology"/>
<organism evidence="4 5">
    <name type="scientific">Acetilactobacillus jinshanensis</name>
    <dbReference type="NCBI Taxonomy" id="1720083"/>
    <lineage>
        <taxon>Bacteria</taxon>
        <taxon>Bacillati</taxon>
        <taxon>Bacillota</taxon>
        <taxon>Bacilli</taxon>
        <taxon>Lactobacillales</taxon>
        <taxon>Lactobacillaceae</taxon>
        <taxon>Acetilactobacillus</taxon>
    </lineage>
</organism>
<evidence type="ECO:0000256" key="1">
    <source>
        <dbReference type="ARBA" id="ARBA00008720"/>
    </source>
</evidence>
<dbReference type="Gene3D" id="1.10.10.10">
    <property type="entry name" value="Winged helix-like DNA-binding domain superfamily/Winged helix DNA-binding domain"/>
    <property type="match status" value="1"/>
</dbReference>
<sequence>MDLAKNYRVNSLLEFYYPLLTKKQREYMQCYFIDDYSLGEISQDFKVSRQAVYDNLRRTVLILEKYEKELHLYKYFIARNRLIDRMQRYTQKRYPNDKHISSMIKKLEHIEDE</sequence>
<dbReference type="EMBL" id="CP034726">
    <property type="protein sequence ID" value="QBP18612.1"/>
    <property type="molecule type" value="Genomic_DNA"/>
</dbReference>
<dbReference type="InterPro" id="IPR036388">
    <property type="entry name" value="WH-like_DNA-bd_sf"/>
</dbReference>